<feature type="binding site" evidence="6">
    <location>
        <position position="100"/>
    </location>
    <ligand>
        <name>Zn(2+)</name>
        <dbReference type="ChEBI" id="CHEBI:29105"/>
    </ligand>
</feature>
<dbReference type="Pfam" id="PF01641">
    <property type="entry name" value="SelR"/>
    <property type="match status" value="1"/>
</dbReference>
<dbReference type="InterPro" id="IPR028427">
    <property type="entry name" value="Met_Sox_Rdtase_MsrB"/>
</dbReference>
<organism evidence="8 9">
    <name type="scientific">Conexibacter arvalis</name>
    <dbReference type="NCBI Taxonomy" id="912552"/>
    <lineage>
        <taxon>Bacteria</taxon>
        <taxon>Bacillati</taxon>
        <taxon>Actinomycetota</taxon>
        <taxon>Thermoleophilia</taxon>
        <taxon>Solirubrobacterales</taxon>
        <taxon>Conexibacteraceae</taxon>
        <taxon>Conexibacter</taxon>
    </lineage>
</organism>
<evidence type="ECO:0000259" key="7">
    <source>
        <dbReference type="PROSITE" id="PS51790"/>
    </source>
</evidence>
<dbReference type="GO" id="GO:0005737">
    <property type="term" value="C:cytoplasm"/>
    <property type="evidence" value="ECO:0007669"/>
    <property type="project" value="TreeGrafter"/>
</dbReference>
<dbReference type="InterPro" id="IPR011057">
    <property type="entry name" value="Mss4-like_sf"/>
</dbReference>
<evidence type="ECO:0000313" key="9">
    <source>
        <dbReference type="Proteomes" id="UP000585272"/>
    </source>
</evidence>
<proteinExistence type="inferred from homology"/>
<dbReference type="PANTHER" id="PTHR10173:SF52">
    <property type="entry name" value="METHIONINE-R-SULFOXIDE REDUCTASE B1"/>
    <property type="match status" value="1"/>
</dbReference>
<dbReference type="PROSITE" id="PS51790">
    <property type="entry name" value="MSRB"/>
    <property type="match status" value="1"/>
</dbReference>
<accession>A0A840IBD5</accession>
<dbReference type="EC" id="1.8.4.12" evidence="6"/>
<keyword evidence="2 6" id="KW-0479">Metal-binding</keyword>
<evidence type="ECO:0000256" key="3">
    <source>
        <dbReference type="ARBA" id="ARBA00022833"/>
    </source>
</evidence>
<gene>
    <name evidence="6" type="primary">msrB</name>
    <name evidence="8" type="ORF">BDZ31_001126</name>
</gene>
<evidence type="ECO:0000256" key="5">
    <source>
        <dbReference type="ARBA" id="ARBA00048488"/>
    </source>
</evidence>
<dbReference type="EMBL" id="JACHNU010000001">
    <property type="protein sequence ID" value="MBB4661553.1"/>
    <property type="molecule type" value="Genomic_DNA"/>
</dbReference>
<name>A0A840IBD5_9ACTN</name>
<keyword evidence="3 6" id="KW-0862">Zinc</keyword>
<feature type="binding site" evidence="6">
    <location>
        <position position="51"/>
    </location>
    <ligand>
        <name>Zn(2+)</name>
        <dbReference type="ChEBI" id="CHEBI:29105"/>
    </ligand>
</feature>
<dbReference type="InterPro" id="IPR002579">
    <property type="entry name" value="Met_Sox_Rdtase_MsrB_dom"/>
</dbReference>
<comment type="cofactor">
    <cofactor evidence="6">
        <name>Zn(2+)</name>
        <dbReference type="ChEBI" id="CHEBI:29105"/>
    </cofactor>
    <text evidence="6">Binds 1 zinc ion per subunit. The zinc ion is important for the structural integrity of the protein.</text>
</comment>
<dbReference type="GO" id="GO:0008270">
    <property type="term" value="F:zinc ion binding"/>
    <property type="evidence" value="ECO:0007669"/>
    <property type="project" value="UniProtKB-UniRule"/>
</dbReference>
<comment type="similarity">
    <text evidence="1 6">Belongs to the MsrB Met sulfoxide reductase family.</text>
</comment>
<dbReference type="AlphaFoldDB" id="A0A840IBD5"/>
<dbReference type="NCBIfam" id="TIGR00357">
    <property type="entry name" value="peptide-methionine (R)-S-oxide reductase MsrB"/>
    <property type="match status" value="1"/>
</dbReference>
<reference evidence="8 9" key="1">
    <citation type="submission" date="2020-08" db="EMBL/GenBank/DDBJ databases">
        <title>Genomic Encyclopedia of Archaeal and Bacterial Type Strains, Phase II (KMG-II): from individual species to whole genera.</title>
        <authorList>
            <person name="Goeker M."/>
        </authorList>
    </citation>
    <scope>NUCLEOTIDE SEQUENCE [LARGE SCALE GENOMIC DNA]</scope>
    <source>
        <strain evidence="8 9">DSM 23288</strain>
    </source>
</reference>
<feature type="binding site" evidence="6">
    <location>
        <position position="97"/>
    </location>
    <ligand>
        <name>Zn(2+)</name>
        <dbReference type="ChEBI" id="CHEBI:29105"/>
    </ligand>
</feature>
<feature type="binding site" evidence="6">
    <location>
        <position position="48"/>
    </location>
    <ligand>
        <name>Zn(2+)</name>
        <dbReference type="ChEBI" id="CHEBI:29105"/>
    </ligand>
</feature>
<evidence type="ECO:0000256" key="6">
    <source>
        <dbReference type="HAMAP-Rule" id="MF_01400"/>
    </source>
</evidence>
<evidence type="ECO:0000256" key="4">
    <source>
        <dbReference type="ARBA" id="ARBA00023002"/>
    </source>
</evidence>
<dbReference type="GO" id="GO:0006979">
    <property type="term" value="P:response to oxidative stress"/>
    <property type="evidence" value="ECO:0007669"/>
    <property type="project" value="InterPro"/>
</dbReference>
<evidence type="ECO:0000256" key="1">
    <source>
        <dbReference type="ARBA" id="ARBA00007174"/>
    </source>
</evidence>
<dbReference type="SUPFAM" id="SSF51316">
    <property type="entry name" value="Mss4-like"/>
    <property type="match status" value="1"/>
</dbReference>
<dbReference type="PANTHER" id="PTHR10173">
    <property type="entry name" value="METHIONINE SULFOXIDE REDUCTASE"/>
    <property type="match status" value="1"/>
</dbReference>
<dbReference type="GO" id="GO:0030091">
    <property type="term" value="P:protein repair"/>
    <property type="evidence" value="ECO:0007669"/>
    <property type="project" value="InterPro"/>
</dbReference>
<comment type="caution">
    <text evidence="8">The sequence shown here is derived from an EMBL/GenBank/DDBJ whole genome shotgun (WGS) entry which is preliminary data.</text>
</comment>
<dbReference type="RefSeq" id="WP_183339812.1">
    <property type="nucleotide sequence ID" value="NZ_JACHNU010000001.1"/>
</dbReference>
<comment type="catalytic activity">
    <reaction evidence="5 6">
        <text>L-methionyl-[protein] + [thioredoxin]-disulfide + H2O = L-methionyl-(R)-S-oxide-[protein] + [thioredoxin]-dithiol</text>
        <dbReference type="Rhea" id="RHEA:24164"/>
        <dbReference type="Rhea" id="RHEA-COMP:10698"/>
        <dbReference type="Rhea" id="RHEA-COMP:10700"/>
        <dbReference type="Rhea" id="RHEA-COMP:12313"/>
        <dbReference type="Rhea" id="RHEA-COMP:12314"/>
        <dbReference type="ChEBI" id="CHEBI:15377"/>
        <dbReference type="ChEBI" id="CHEBI:16044"/>
        <dbReference type="ChEBI" id="CHEBI:29950"/>
        <dbReference type="ChEBI" id="CHEBI:45764"/>
        <dbReference type="ChEBI" id="CHEBI:50058"/>
        <dbReference type="EC" id="1.8.4.12"/>
    </reaction>
</comment>
<feature type="domain" description="MsrB" evidence="7">
    <location>
        <begin position="9"/>
        <end position="131"/>
    </location>
</feature>
<evidence type="ECO:0000256" key="2">
    <source>
        <dbReference type="ARBA" id="ARBA00022723"/>
    </source>
</evidence>
<evidence type="ECO:0000313" key="8">
    <source>
        <dbReference type="EMBL" id="MBB4661553.1"/>
    </source>
</evidence>
<dbReference type="FunFam" id="2.170.150.20:FF:000001">
    <property type="entry name" value="Peptide methionine sulfoxide reductase MsrB"/>
    <property type="match status" value="1"/>
</dbReference>
<protein>
    <recommendedName>
        <fullName evidence="6">Peptide methionine sulfoxide reductase MsrB</fullName>
        <ecNumber evidence="6">1.8.4.12</ecNumber>
    </recommendedName>
    <alternativeName>
        <fullName evidence="6">Peptide-methionine (R)-S-oxide reductase</fullName>
    </alternativeName>
</protein>
<keyword evidence="9" id="KW-1185">Reference proteome</keyword>
<keyword evidence="4 6" id="KW-0560">Oxidoreductase</keyword>
<dbReference type="Proteomes" id="UP000585272">
    <property type="component" value="Unassembled WGS sequence"/>
</dbReference>
<dbReference type="GO" id="GO:0033743">
    <property type="term" value="F:peptide-methionine (R)-S-oxide reductase activity"/>
    <property type="evidence" value="ECO:0007669"/>
    <property type="project" value="UniProtKB-UniRule"/>
</dbReference>
<sequence length="131" mass="14323">MASKVDKSDAQWREQLSPEQYAVLRQKGTERPFTGRYVNERASGTYRCAGCGAELFSSETKYDSGSGWPSFTSPAGEEAVATERDTSHFMVRTEVLCASCGGHLGHVFDDGPAPTGMRYCINSAALELDER</sequence>
<feature type="active site" description="Nucleophile" evidence="6">
    <location>
        <position position="120"/>
    </location>
</feature>
<dbReference type="HAMAP" id="MF_01400">
    <property type="entry name" value="MsrB"/>
    <property type="match status" value="1"/>
</dbReference>
<dbReference type="Gene3D" id="2.170.150.20">
    <property type="entry name" value="Peptide methionine sulfoxide reductase"/>
    <property type="match status" value="1"/>
</dbReference>